<dbReference type="AlphaFoldDB" id="A0A0F3PAX7"/>
<reference evidence="8 9" key="1">
    <citation type="submission" date="2015-01" db="EMBL/GenBank/DDBJ databases">
        <title>Genome Sequencing of Rickettsiales.</title>
        <authorList>
            <person name="Daugherty S.C."/>
            <person name="Su Q."/>
            <person name="Abolude K."/>
            <person name="Beier-Sexton M."/>
            <person name="Carlyon J.A."/>
            <person name="Carter R."/>
            <person name="Day N.P."/>
            <person name="Dumler S.J."/>
            <person name="Dyachenko V."/>
            <person name="Godinez A."/>
            <person name="Kurtti T.J."/>
            <person name="Lichay M."/>
            <person name="Mullins K.E."/>
            <person name="Ott S."/>
            <person name="Pappas-Brown V."/>
            <person name="Paris D.H."/>
            <person name="Patel P."/>
            <person name="Richards A.L."/>
            <person name="Sadzewicz L."/>
            <person name="Sears K."/>
            <person name="Seidman D."/>
            <person name="Sengamalay N."/>
            <person name="Stenos J."/>
            <person name="Tallon L.J."/>
            <person name="Vincent G."/>
            <person name="Fraser C.M."/>
            <person name="Munderloh U."/>
            <person name="Dunning-Hotopp J.C."/>
        </authorList>
    </citation>
    <scope>NUCLEOTIDE SEQUENCE [LARGE SCALE GENOMIC DNA]</scope>
    <source>
        <strain evidence="8 9">TA716</strain>
    </source>
</reference>
<sequence length="682" mass="76660">MIISSVNKLIAEEYHNIGLWFIVSFIFGIALYFALPSEPQIWQILLVLPAFIVIFIIIRNSFLSKTLLLILFCCYLGVIVGKIRYLTASTYHIDTIIKSKIYGTIKKIHPTSRGVILVIDNCYVETLDNHNTLASIKISAFRKQVHNITVGDRVTFNATLYPLTSNKLMINELPFNILAYFNNISAIGYATSSVKLVQSNNQNNGLLSHKLIATIEHIRIKIHDRVIDALDSYLGGFINAILLGENHALNKDIIISMRQAGVSHILCISGLHLSMVAIALFIGCRFILNLSTTVAFNCDVRTIAIIMSLIGSFCYLVLAGGHIATIRAFIMTSTTMVVVLIKRGVVPLRLVGLAAIIILLFNPEYIMHPSFQLSFIAVISLISCYELQSITQQHKFNVDQKDILSKIQLFFESNIYSSAIASIATAPIVIYHFYSFPNYSVLANLLIVPLTAFWVMPLTLISLLLMPFNIENYSLLLAGQGVDVIIKIAKIISTLPYAVTYFGHIDDVSLLIYLFGFLWLVIWHKPWRMIGVVIIIIAIIRTALVSKPDLVFNGELTALGIKNSNSKFEIHASSNIPEFFLNYWSNWYGQNEILFRDSAIKTFNHRIITNSGKIVAIRFKNTDECVPADLIISVIPNDKCKYTTAKIIDAAILNKSNIVEVYCHKQKCEYKTKLKSDRFKLS</sequence>
<dbReference type="Pfam" id="PF03772">
    <property type="entry name" value="Competence"/>
    <property type="match status" value="1"/>
</dbReference>
<evidence type="ECO:0000313" key="8">
    <source>
        <dbReference type="EMBL" id="KJV77046.1"/>
    </source>
</evidence>
<feature type="transmembrane region" description="Helical" evidence="6">
    <location>
        <begin position="300"/>
        <end position="318"/>
    </location>
</feature>
<evidence type="ECO:0000256" key="5">
    <source>
        <dbReference type="ARBA" id="ARBA00023136"/>
    </source>
</evidence>
<feature type="transmembrane region" description="Helical" evidence="6">
    <location>
        <begin position="41"/>
        <end position="58"/>
    </location>
</feature>
<dbReference type="PANTHER" id="PTHR30619">
    <property type="entry name" value="DNA INTERNALIZATION/COMPETENCE PROTEIN COMEC/REC2"/>
    <property type="match status" value="1"/>
</dbReference>
<feature type="transmembrane region" description="Helical" evidence="6">
    <location>
        <begin position="446"/>
        <end position="466"/>
    </location>
</feature>
<protein>
    <submittedName>
        <fullName evidence="8">ComEC/Rec2-related domain protein</fullName>
    </submittedName>
</protein>
<keyword evidence="4 6" id="KW-1133">Transmembrane helix</keyword>
<dbReference type="Proteomes" id="UP000033671">
    <property type="component" value="Unassembled WGS sequence"/>
</dbReference>
<evidence type="ECO:0000256" key="3">
    <source>
        <dbReference type="ARBA" id="ARBA00022692"/>
    </source>
</evidence>
<evidence type="ECO:0000256" key="1">
    <source>
        <dbReference type="ARBA" id="ARBA00004651"/>
    </source>
</evidence>
<organism evidence="8 9">
    <name type="scientific">Orientia tsutsugamushi str. TA716</name>
    <dbReference type="NCBI Taxonomy" id="1359175"/>
    <lineage>
        <taxon>Bacteria</taxon>
        <taxon>Pseudomonadati</taxon>
        <taxon>Pseudomonadota</taxon>
        <taxon>Alphaproteobacteria</taxon>
        <taxon>Rickettsiales</taxon>
        <taxon>Rickettsiaceae</taxon>
        <taxon>Rickettsieae</taxon>
        <taxon>Orientia</taxon>
    </lineage>
</organism>
<evidence type="ECO:0000256" key="6">
    <source>
        <dbReference type="SAM" id="Phobius"/>
    </source>
</evidence>
<keyword evidence="3 6" id="KW-0812">Transmembrane</keyword>
<feature type="transmembrane region" description="Helical" evidence="6">
    <location>
        <begin position="262"/>
        <end position="288"/>
    </location>
</feature>
<feature type="domain" description="ComEC/Rec2-related protein" evidence="7">
    <location>
        <begin position="241"/>
        <end position="525"/>
    </location>
</feature>
<proteinExistence type="predicted"/>
<dbReference type="NCBIfam" id="TIGR00360">
    <property type="entry name" value="ComEC_N-term"/>
    <property type="match status" value="1"/>
</dbReference>
<evidence type="ECO:0000256" key="2">
    <source>
        <dbReference type="ARBA" id="ARBA00022475"/>
    </source>
</evidence>
<feature type="transmembrane region" description="Helical" evidence="6">
    <location>
        <begin position="498"/>
        <end position="522"/>
    </location>
</feature>
<name>A0A0F3PAX7_ORITS</name>
<feature type="transmembrane region" description="Helical" evidence="6">
    <location>
        <begin position="409"/>
        <end position="434"/>
    </location>
</feature>
<dbReference type="InterPro" id="IPR052159">
    <property type="entry name" value="Competence_DNA_uptake"/>
</dbReference>
<feature type="transmembrane region" description="Helical" evidence="6">
    <location>
        <begin position="348"/>
        <end position="365"/>
    </location>
</feature>
<evidence type="ECO:0000313" key="9">
    <source>
        <dbReference type="Proteomes" id="UP000033671"/>
    </source>
</evidence>
<evidence type="ECO:0000259" key="7">
    <source>
        <dbReference type="Pfam" id="PF03772"/>
    </source>
</evidence>
<keyword evidence="2" id="KW-1003">Cell membrane</keyword>
<evidence type="ECO:0000256" key="4">
    <source>
        <dbReference type="ARBA" id="ARBA00022989"/>
    </source>
</evidence>
<feature type="transmembrane region" description="Helical" evidence="6">
    <location>
        <begin position="17"/>
        <end position="35"/>
    </location>
</feature>
<feature type="transmembrane region" description="Helical" evidence="6">
    <location>
        <begin position="529"/>
        <end position="546"/>
    </location>
</feature>
<gene>
    <name evidence="8" type="ORF">OTSTA716_0479</name>
</gene>
<accession>A0A0F3PAX7</accession>
<dbReference type="PANTHER" id="PTHR30619:SF1">
    <property type="entry name" value="RECOMBINATION PROTEIN 2"/>
    <property type="match status" value="1"/>
</dbReference>
<dbReference type="InterPro" id="IPR004477">
    <property type="entry name" value="ComEC_N"/>
</dbReference>
<comment type="caution">
    <text evidence="8">The sequence shown here is derived from an EMBL/GenBank/DDBJ whole genome shotgun (WGS) entry which is preliminary data.</text>
</comment>
<keyword evidence="5 6" id="KW-0472">Membrane</keyword>
<comment type="subcellular location">
    <subcellularLocation>
        <location evidence="1">Cell membrane</location>
        <topology evidence="1">Multi-pass membrane protein</topology>
    </subcellularLocation>
</comment>
<dbReference type="RefSeq" id="WP_045916737.1">
    <property type="nucleotide sequence ID" value="NZ_LAOA01000010.1"/>
</dbReference>
<dbReference type="GO" id="GO:0005886">
    <property type="term" value="C:plasma membrane"/>
    <property type="evidence" value="ECO:0007669"/>
    <property type="project" value="UniProtKB-SubCell"/>
</dbReference>
<dbReference type="PATRIC" id="fig|1359175.3.peg.3188"/>
<dbReference type="EMBL" id="LAOA01000010">
    <property type="protein sequence ID" value="KJV77046.1"/>
    <property type="molecule type" value="Genomic_DNA"/>
</dbReference>